<comment type="caution">
    <text evidence="2">The sequence shown here is derived from an EMBL/GenBank/DDBJ whole genome shotgun (WGS) entry which is preliminary data.</text>
</comment>
<evidence type="ECO:0000313" key="3">
    <source>
        <dbReference type="Proteomes" id="UP001174936"/>
    </source>
</evidence>
<dbReference type="InterPro" id="IPR004045">
    <property type="entry name" value="Glutathione_S-Trfase_N"/>
</dbReference>
<dbReference type="Gene3D" id="3.40.30.10">
    <property type="entry name" value="Glutaredoxin"/>
    <property type="match status" value="1"/>
</dbReference>
<accession>A0AA39YTB0</accession>
<organism evidence="2 3">
    <name type="scientific">Cercophora newfieldiana</name>
    <dbReference type="NCBI Taxonomy" id="92897"/>
    <lineage>
        <taxon>Eukaryota</taxon>
        <taxon>Fungi</taxon>
        <taxon>Dikarya</taxon>
        <taxon>Ascomycota</taxon>
        <taxon>Pezizomycotina</taxon>
        <taxon>Sordariomycetes</taxon>
        <taxon>Sordariomycetidae</taxon>
        <taxon>Sordariales</taxon>
        <taxon>Lasiosphaeriaceae</taxon>
        <taxon>Cercophora</taxon>
    </lineage>
</organism>
<evidence type="ECO:0000313" key="2">
    <source>
        <dbReference type="EMBL" id="KAK0657805.1"/>
    </source>
</evidence>
<dbReference type="PROSITE" id="PS50404">
    <property type="entry name" value="GST_NTER"/>
    <property type="match status" value="1"/>
</dbReference>
<sequence>MEPDATFVLYDIAFASPYAENASAPNPWKARYALNFKGVPYRTEWVLMTDIAAVRKGLGLPACRKFADGTDFYTLPVLVTNPKDTTSAIGDSFDIANYLQATFPDSGAGDLFPEQKLNYTLPEGMQSLVPLSERADGIHAEYARFQENVDMAFSVHAQLTAHGMKWDPEVADKVKAEFLRRVGLSEWEQLGIHGEAREKLKESLRVTLGPLAGMLQRDGEGPFMLGKRPSYADIIVGGWLRMLSKTLPEAEFGEICGWYDGVFGKLHAALQERFGDVK</sequence>
<dbReference type="SUPFAM" id="SSF47616">
    <property type="entry name" value="GST C-terminal domain-like"/>
    <property type="match status" value="1"/>
</dbReference>
<keyword evidence="3" id="KW-1185">Reference proteome</keyword>
<dbReference type="Gene3D" id="1.20.1050.10">
    <property type="match status" value="1"/>
</dbReference>
<dbReference type="SUPFAM" id="SSF52833">
    <property type="entry name" value="Thioredoxin-like"/>
    <property type="match status" value="1"/>
</dbReference>
<evidence type="ECO:0000259" key="1">
    <source>
        <dbReference type="PROSITE" id="PS50404"/>
    </source>
</evidence>
<proteinExistence type="predicted"/>
<dbReference type="EMBL" id="JAULSV010000001">
    <property type="protein sequence ID" value="KAK0657805.1"/>
    <property type="molecule type" value="Genomic_DNA"/>
</dbReference>
<gene>
    <name evidence="2" type="ORF">B0T16DRAFT_425908</name>
</gene>
<dbReference type="AlphaFoldDB" id="A0AA39YTB0"/>
<protein>
    <recommendedName>
        <fullName evidence="1">GST N-terminal domain-containing protein</fullName>
    </recommendedName>
</protein>
<name>A0AA39YTB0_9PEZI</name>
<dbReference type="InterPro" id="IPR054416">
    <property type="entry name" value="GST_UstS-like_C"/>
</dbReference>
<feature type="domain" description="GST N-terminal" evidence="1">
    <location>
        <begin position="14"/>
        <end position="107"/>
    </location>
</feature>
<dbReference type="InterPro" id="IPR036249">
    <property type="entry name" value="Thioredoxin-like_sf"/>
</dbReference>
<dbReference type="CDD" id="cd00299">
    <property type="entry name" value="GST_C_family"/>
    <property type="match status" value="1"/>
</dbReference>
<dbReference type="Pfam" id="PF22041">
    <property type="entry name" value="GST_C_7"/>
    <property type="match status" value="1"/>
</dbReference>
<dbReference type="Proteomes" id="UP001174936">
    <property type="component" value="Unassembled WGS sequence"/>
</dbReference>
<dbReference type="Pfam" id="PF13409">
    <property type="entry name" value="GST_N_2"/>
    <property type="match status" value="1"/>
</dbReference>
<reference evidence="2" key="1">
    <citation type="submission" date="2023-06" db="EMBL/GenBank/DDBJ databases">
        <title>Genome-scale phylogeny and comparative genomics of the fungal order Sordariales.</title>
        <authorList>
            <consortium name="Lawrence Berkeley National Laboratory"/>
            <person name="Hensen N."/>
            <person name="Bonometti L."/>
            <person name="Westerberg I."/>
            <person name="Brannstrom I.O."/>
            <person name="Guillou S."/>
            <person name="Cros-Aarteil S."/>
            <person name="Calhoun S."/>
            <person name="Haridas S."/>
            <person name="Kuo A."/>
            <person name="Mondo S."/>
            <person name="Pangilinan J."/>
            <person name="Riley R."/>
            <person name="Labutti K."/>
            <person name="Andreopoulos B."/>
            <person name="Lipzen A."/>
            <person name="Chen C."/>
            <person name="Yanf M."/>
            <person name="Daum C."/>
            <person name="Ng V."/>
            <person name="Clum A."/>
            <person name="Steindorff A."/>
            <person name="Ohm R."/>
            <person name="Martin F."/>
            <person name="Silar P."/>
            <person name="Natvig D."/>
            <person name="Lalanne C."/>
            <person name="Gautier V."/>
            <person name="Ament-Velasquez S.L."/>
            <person name="Kruys A."/>
            <person name="Hutchinson M.I."/>
            <person name="Powell A.J."/>
            <person name="Barry K."/>
            <person name="Miller A.N."/>
            <person name="Grigoriev I.V."/>
            <person name="Debuchy R."/>
            <person name="Gladieux P."/>
            <person name="Thoren M.H."/>
            <person name="Johannesson H."/>
        </authorList>
    </citation>
    <scope>NUCLEOTIDE SEQUENCE</scope>
    <source>
        <strain evidence="2">SMH2532-1</strain>
    </source>
</reference>
<dbReference type="InterPro" id="IPR036282">
    <property type="entry name" value="Glutathione-S-Trfase_C_sf"/>
</dbReference>